<proteinExistence type="inferred from homology"/>
<dbReference type="Proteomes" id="UP000193804">
    <property type="component" value="Unassembled WGS sequence"/>
</dbReference>
<sequence>MEHLSKVITLKHLIINNRRMIGLRFYPDKVIQELVKTLTAVRWSTTYSMVCIPNTNENYTELLAKFRGVAYLDMRYFSRRGWMGSSNPSLIIKAYRKRELDKEYRSCPEEYFNELERKRYSPNTVKSYISFFEQFINYYKSEPLIKITEEQVKEYLQKLIQEGKSDSYVNQCLNAIKFYYEIVLRMPNRFYSIERPAKVEKLPNIISKEEAKLMIERTYNLKHECIISLLYSSGLRRSELINLKLEDIDAKRMLIKVHQGKGNKDRITLLSKKILEKLRIYYKAYKPKKYLFEGREGIPYSGTSVGNIVAKSGRKAGIRMKVKPHTLRHSFATHLLEAGTDLRYIQVLLGHNSSKTTEIYTHVASNIFNSIENPLDC</sequence>
<evidence type="ECO:0000256" key="3">
    <source>
        <dbReference type="ARBA" id="ARBA00023125"/>
    </source>
</evidence>
<dbReference type="RefSeq" id="WP_176223857.1">
    <property type="nucleotide sequence ID" value="NZ_FXAW01000014.1"/>
</dbReference>
<evidence type="ECO:0000256" key="5">
    <source>
        <dbReference type="PROSITE-ProRule" id="PRU01248"/>
    </source>
</evidence>
<dbReference type="Gene3D" id="1.10.443.10">
    <property type="entry name" value="Intergrase catalytic core"/>
    <property type="match status" value="1"/>
</dbReference>
<keyword evidence="2" id="KW-0229">DNA integration</keyword>
<accession>A0A1X7LJ11</accession>
<evidence type="ECO:0000313" key="8">
    <source>
        <dbReference type="EMBL" id="SMG53303.1"/>
    </source>
</evidence>
<reference evidence="9" key="1">
    <citation type="submission" date="2017-04" db="EMBL/GenBank/DDBJ databases">
        <authorList>
            <person name="Varghese N."/>
            <person name="Submissions S."/>
        </authorList>
    </citation>
    <scope>NUCLEOTIDE SEQUENCE [LARGE SCALE GENOMIC DNA]</scope>
    <source>
        <strain evidence="9">DSM 4125</strain>
    </source>
</reference>
<dbReference type="Pfam" id="PF00589">
    <property type="entry name" value="Phage_integrase"/>
    <property type="match status" value="1"/>
</dbReference>
<gene>
    <name evidence="8" type="ORF">SAMN05661096_04079</name>
</gene>
<dbReference type="InterPro" id="IPR004107">
    <property type="entry name" value="Integrase_SAM-like_N"/>
</dbReference>
<dbReference type="Gene3D" id="1.10.150.130">
    <property type="match status" value="1"/>
</dbReference>
<feature type="domain" description="Core-binding (CB)" evidence="7">
    <location>
        <begin position="102"/>
        <end position="184"/>
    </location>
</feature>
<dbReference type="GO" id="GO:0006310">
    <property type="term" value="P:DNA recombination"/>
    <property type="evidence" value="ECO:0007669"/>
    <property type="project" value="UniProtKB-KW"/>
</dbReference>
<evidence type="ECO:0000256" key="4">
    <source>
        <dbReference type="ARBA" id="ARBA00023172"/>
    </source>
</evidence>
<comment type="similarity">
    <text evidence="1">Belongs to the 'phage' integrase family.</text>
</comment>
<keyword evidence="3 5" id="KW-0238">DNA-binding</keyword>
<dbReference type="GO" id="GO:0003677">
    <property type="term" value="F:DNA binding"/>
    <property type="evidence" value="ECO:0007669"/>
    <property type="project" value="UniProtKB-UniRule"/>
</dbReference>
<dbReference type="AlphaFoldDB" id="A0A1X7LJ11"/>
<keyword evidence="9" id="KW-1185">Reference proteome</keyword>
<evidence type="ECO:0000256" key="2">
    <source>
        <dbReference type="ARBA" id="ARBA00022908"/>
    </source>
</evidence>
<dbReference type="InterPro" id="IPR050090">
    <property type="entry name" value="Tyrosine_recombinase_XerCD"/>
</dbReference>
<name>A0A1X7LJ11_9BACT</name>
<dbReference type="InterPro" id="IPR010998">
    <property type="entry name" value="Integrase_recombinase_N"/>
</dbReference>
<evidence type="ECO:0000259" key="7">
    <source>
        <dbReference type="PROSITE" id="PS51900"/>
    </source>
</evidence>
<keyword evidence="4" id="KW-0233">DNA recombination</keyword>
<dbReference type="Pfam" id="PF13495">
    <property type="entry name" value="Phage_int_SAM_4"/>
    <property type="match status" value="1"/>
</dbReference>
<dbReference type="PROSITE" id="PS51900">
    <property type="entry name" value="CB"/>
    <property type="match status" value="1"/>
</dbReference>
<feature type="domain" description="Tyr recombinase" evidence="6">
    <location>
        <begin position="201"/>
        <end position="376"/>
    </location>
</feature>
<dbReference type="InterPro" id="IPR013762">
    <property type="entry name" value="Integrase-like_cat_sf"/>
</dbReference>
<dbReference type="InterPro" id="IPR044068">
    <property type="entry name" value="CB"/>
</dbReference>
<dbReference type="PROSITE" id="PS51898">
    <property type="entry name" value="TYR_RECOMBINASE"/>
    <property type="match status" value="1"/>
</dbReference>
<evidence type="ECO:0000313" key="9">
    <source>
        <dbReference type="Proteomes" id="UP000193804"/>
    </source>
</evidence>
<dbReference type="SUPFAM" id="SSF56349">
    <property type="entry name" value="DNA breaking-rejoining enzymes"/>
    <property type="match status" value="1"/>
</dbReference>
<dbReference type="NCBIfam" id="NF040815">
    <property type="entry name" value="recomb_XerA_Arch"/>
    <property type="match status" value="1"/>
</dbReference>
<dbReference type="PANTHER" id="PTHR30349">
    <property type="entry name" value="PHAGE INTEGRASE-RELATED"/>
    <property type="match status" value="1"/>
</dbReference>
<dbReference type="PANTHER" id="PTHR30349:SF64">
    <property type="entry name" value="PROPHAGE INTEGRASE INTD-RELATED"/>
    <property type="match status" value="1"/>
</dbReference>
<dbReference type="InterPro" id="IPR002104">
    <property type="entry name" value="Integrase_catalytic"/>
</dbReference>
<organism evidence="8 9">
    <name type="scientific">Marivirga sericea</name>
    <dbReference type="NCBI Taxonomy" id="1028"/>
    <lineage>
        <taxon>Bacteria</taxon>
        <taxon>Pseudomonadati</taxon>
        <taxon>Bacteroidota</taxon>
        <taxon>Cytophagia</taxon>
        <taxon>Cytophagales</taxon>
        <taxon>Marivirgaceae</taxon>
        <taxon>Marivirga</taxon>
    </lineage>
</organism>
<dbReference type="GO" id="GO:0015074">
    <property type="term" value="P:DNA integration"/>
    <property type="evidence" value="ECO:0007669"/>
    <property type="project" value="UniProtKB-KW"/>
</dbReference>
<protein>
    <submittedName>
        <fullName evidence="8">Site-specific recombinase XerD</fullName>
    </submittedName>
</protein>
<dbReference type="InterPro" id="IPR011010">
    <property type="entry name" value="DNA_brk_join_enz"/>
</dbReference>
<dbReference type="EMBL" id="FXAW01000014">
    <property type="protein sequence ID" value="SMG53303.1"/>
    <property type="molecule type" value="Genomic_DNA"/>
</dbReference>
<dbReference type="STRING" id="1028.SAMN05661096_04079"/>
<evidence type="ECO:0000259" key="6">
    <source>
        <dbReference type="PROSITE" id="PS51898"/>
    </source>
</evidence>
<evidence type="ECO:0000256" key="1">
    <source>
        <dbReference type="ARBA" id="ARBA00008857"/>
    </source>
</evidence>